<evidence type="ECO:0000256" key="3">
    <source>
        <dbReference type="ARBA" id="ARBA00022679"/>
    </source>
</evidence>
<dbReference type="Proteomes" id="UP000070250">
    <property type="component" value="Chromosome"/>
</dbReference>
<dbReference type="InterPro" id="IPR024925">
    <property type="entry name" value="Malonyl_CoA-ACP_transAc"/>
</dbReference>
<evidence type="ECO:0000256" key="5">
    <source>
        <dbReference type="ARBA" id="ARBA00048462"/>
    </source>
</evidence>
<sequence>MTLAFVFPGQGSQSIGMLASLAAVEPLVQETFAEASEVLGYDLWALCQQGPAELLASTERTQPAMLAAGVATWRAWRRHGGALPEAMAGHSLGEYTALVCSGALDFRTAVALVQFRGWAMQQAVPAGQGAIAAILGLDDAQVEAACAEAAQGEVVQAANFNAPGQVVIAGAKAAVERAIEALKARGAKRAIKLPVSVPVHTALMEPAAQQLAERLRDTDFAASEVRDLYTVDVRRHGDANSIRQSLVEQVVKPVRWTQTIQAILAAGARTIVECGPGKVLTGLNRRIDKNKEIAMLAIEDPESLQQALEMCRSNA</sequence>
<dbReference type="InterPro" id="IPR050858">
    <property type="entry name" value="Mal-CoA-ACP_Trans/PKS_FabD"/>
</dbReference>
<reference evidence="9 10" key="1">
    <citation type="submission" date="2015-06" db="EMBL/GenBank/DDBJ databases">
        <title>A Comprehensive Approach to Explore the Metabolic and Phylogenetic Diversity of Bacterial Steroid Degradation in the Environment: Testosterone as an Example.</title>
        <authorList>
            <person name="Yang F.-C."/>
            <person name="Chen Y.-L."/>
            <person name="Yu C.-P."/>
            <person name="Tang S.-L."/>
            <person name="Wang P.-H."/>
            <person name="Ismail W."/>
            <person name="Wang C.-H."/>
            <person name="Yang C.-Y."/>
            <person name="Chiang Y.-R."/>
        </authorList>
    </citation>
    <scope>NUCLEOTIDE SEQUENCE [LARGE SCALE GENOMIC DNA]</scope>
    <source>
        <strain evidence="9 10">DSM 18526</strain>
    </source>
</reference>
<feature type="active site" evidence="7">
    <location>
        <position position="91"/>
    </location>
</feature>
<keyword evidence="4 6" id="KW-0012">Acyltransferase</keyword>
<dbReference type="SUPFAM" id="SSF52151">
    <property type="entry name" value="FabD/lysophospholipase-like"/>
    <property type="match status" value="1"/>
</dbReference>
<dbReference type="GO" id="GO:0006633">
    <property type="term" value="P:fatty acid biosynthetic process"/>
    <property type="evidence" value="ECO:0007669"/>
    <property type="project" value="TreeGrafter"/>
</dbReference>
<dbReference type="Gene3D" id="3.40.366.10">
    <property type="entry name" value="Malonyl-Coenzyme A Acyl Carrier Protein, domain 2"/>
    <property type="match status" value="1"/>
</dbReference>
<name>A0A127FBL3_STEDE</name>
<dbReference type="NCBIfam" id="TIGR00128">
    <property type="entry name" value="fabD"/>
    <property type="match status" value="1"/>
</dbReference>
<keyword evidence="10" id="KW-1185">Reference proteome</keyword>
<dbReference type="PANTHER" id="PTHR42681">
    <property type="entry name" value="MALONYL-COA-ACYL CARRIER PROTEIN TRANSACYLASE, MITOCHONDRIAL"/>
    <property type="match status" value="1"/>
</dbReference>
<organism evidence="9 10">
    <name type="scientific">Steroidobacter denitrificans</name>
    <dbReference type="NCBI Taxonomy" id="465721"/>
    <lineage>
        <taxon>Bacteria</taxon>
        <taxon>Pseudomonadati</taxon>
        <taxon>Pseudomonadota</taxon>
        <taxon>Gammaproteobacteria</taxon>
        <taxon>Steroidobacterales</taxon>
        <taxon>Steroidobacteraceae</taxon>
        <taxon>Steroidobacter</taxon>
    </lineage>
</organism>
<evidence type="ECO:0000256" key="6">
    <source>
        <dbReference type="PIRNR" id="PIRNR000446"/>
    </source>
</evidence>
<feature type="domain" description="Malonyl-CoA:ACP transacylase (MAT)" evidence="8">
    <location>
        <begin position="6"/>
        <end position="315"/>
    </location>
</feature>
<protein>
    <recommendedName>
        <fullName evidence="2 6">Malonyl CoA-acyl carrier protein transacylase</fullName>
        <ecNumber evidence="1 6">2.3.1.39</ecNumber>
    </recommendedName>
</protein>
<gene>
    <name evidence="9" type="ORF">ACG33_07740</name>
</gene>
<dbReference type="EMBL" id="CP011971">
    <property type="protein sequence ID" value="AMN46988.1"/>
    <property type="molecule type" value="Genomic_DNA"/>
</dbReference>
<comment type="catalytic activity">
    <reaction evidence="5 6">
        <text>holo-[ACP] + malonyl-CoA = malonyl-[ACP] + CoA</text>
        <dbReference type="Rhea" id="RHEA:41792"/>
        <dbReference type="Rhea" id="RHEA-COMP:9623"/>
        <dbReference type="Rhea" id="RHEA-COMP:9685"/>
        <dbReference type="ChEBI" id="CHEBI:57287"/>
        <dbReference type="ChEBI" id="CHEBI:57384"/>
        <dbReference type="ChEBI" id="CHEBI:64479"/>
        <dbReference type="ChEBI" id="CHEBI:78449"/>
        <dbReference type="EC" id="2.3.1.39"/>
    </reaction>
</comment>
<dbReference type="SMART" id="SM00827">
    <property type="entry name" value="PKS_AT"/>
    <property type="match status" value="1"/>
</dbReference>
<dbReference type="RefSeq" id="WP_066920118.1">
    <property type="nucleotide sequence ID" value="NZ_CP011971.1"/>
</dbReference>
<evidence type="ECO:0000313" key="9">
    <source>
        <dbReference type="EMBL" id="AMN46988.1"/>
    </source>
</evidence>
<dbReference type="InterPro" id="IPR016035">
    <property type="entry name" value="Acyl_Trfase/lysoPLipase"/>
</dbReference>
<feature type="active site" evidence="7">
    <location>
        <position position="200"/>
    </location>
</feature>
<dbReference type="GO" id="GO:0004314">
    <property type="term" value="F:[acyl-carrier-protein] S-malonyltransferase activity"/>
    <property type="evidence" value="ECO:0007669"/>
    <property type="project" value="UniProtKB-EC"/>
</dbReference>
<dbReference type="GO" id="GO:0005829">
    <property type="term" value="C:cytosol"/>
    <property type="evidence" value="ECO:0007669"/>
    <property type="project" value="TreeGrafter"/>
</dbReference>
<dbReference type="Pfam" id="PF00698">
    <property type="entry name" value="Acyl_transf_1"/>
    <property type="match status" value="1"/>
</dbReference>
<dbReference type="STRING" id="465721.ACG33_07740"/>
<dbReference type="Gene3D" id="3.30.70.250">
    <property type="entry name" value="Malonyl-CoA ACP transacylase, ACP-binding"/>
    <property type="match status" value="1"/>
</dbReference>
<dbReference type="OrthoDB" id="9808564at2"/>
<dbReference type="InterPro" id="IPR014043">
    <property type="entry name" value="Acyl_transferase_dom"/>
</dbReference>
<evidence type="ECO:0000256" key="1">
    <source>
        <dbReference type="ARBA" id="ARBA00013258"/>
    </source>
</evidence>
<dbReference type="AlphaFoldDB" id="A0A127FBL3"/>
<dbReference type="PIRSF" id="PIRSF000446">
    <property type="entry name" value="Mct"/>
    <property type="match status" value="1"/>
</dbReference>
<accession>A0A127FBL3</accession>
<dbReference type="InterPro" id="IPR004410">
    <property type="entry name" value="Malonyl_CoA-ACP_transAc_FabD"/>
</dbReference>
<dbReference type="FunFam" id="3.30.70.250:FF:000001">
    <property type="entry name" value="Malonyl CoA-acyl carrier protein transacylase"/>
    <property type="match status" value="1"/>
</dbReference>
<comment type="similarity">
    <text evidence="6">Belongs to the fabD family.</text>
</comment>
<dbReference type="PATRIC" id="fig|465721.4.peg.1643"/>
<proteinExistence type="inferred from homology"/>
<dbReference type="KEGG" id="sdf:ACG33_07740"/>
<evidence type="ECO:0000256" key="2">
    <source>
        <dbReference type="ARBA" id="ARBA00018953"/>
    </source>
</evidence>
<evidence type="ECO:0000259" key="8">
    <source>
        <dbReference type="SMART" id="SM00827"/>
    </source>
</evidence>
<dbReference type="InterPro" id="IPR001227">
    <property type="entry name" value="Ac_transferase_dom_sf"/>
</dbReference>
<evidence type="ECO:0000313" key="10">
    <source>
        <dbReference type="Proteomes" id="UP000070250"/>
    </source>
</evidence>
<evidence type="ECO:0000256" key="4">
    <source>
        <dbReference type="ARBA" id="ARBA00023315"/>
    </source>
</evidence>
<evidence type="ECO:0000256" key="7">
    <source>
        <dbReference type="PIRSR" id="PIRSR000446-1"/>
    </source>
</evidence>
<dbReference type="SUPFAM" id="SSF55048">
    <property type="entry name" value="Probable ACP-binding domain of malonyl-CoA ACP transacylase"/>
    <property type="match status" value="1"/>
</dbReference>
<dbReference type="InterPro" id="IPR016036">
    <property type="entry name" value="Malonyl_transacylase_ACP-bd"/>
</dbReference>
<keyword evidence="3 6" id="KW-0808">Transferase</keyword>
<dbReference type="EC" id="2.3.1.39" evidence="1 6"/>
<dbReference type="PANTHER" id="PTHR42681:SF1">
    <property type="entry name" value="MALONYL-COA-ACYL CARRIER PROTEIN TRANSACYLASE, MITOCHONDRIAL"/>
    <property type="match status" value="1"/>
</dbReference>